<proteinExistence type="predicted"/>
<evidence type="ECO:0000256" key="5">
    <source>
        <dbReference type="SAM" id="Phobius"/>
    </source>
</evidence>
<comment type="subcellular location">
    <subcellularLocation>
        <location evidence="1">Membrane</location>
    </subcellularLocation>
</comment>
<evidence type="ECO:0000313" key="8">
    <source>
        <dbReference type="Proteomes" id="UP001165289"/>
    </source>
</evidence>
<dbReference type="PANTHER" id="PTHR11863">
    <property type="entry name" value="STEROL DESATURASE"/>
    <property type="match status" value="1"/>
</dbReference>
<dbReference type="GO" id="GO:0004497">
    <property type="term" value="F:monooxygenase activity"/>
    <property type="evidence" value="ECO:0007669"/>
    <property type="project" value="UniProtKB-KW"/>
</dbReference>
<feature type="transmembrane region" description="Helical" evidence="5">
    <location>
        <begin position="53"/>
        <end position="72"/>
    </location>
</feature>
<reference evidence="7 8" key="1">
    <citation type="journal article" date="2023" name="BMC Biol.">
        <title>The compact genome of the sponge Oopsacas minuta (Hexactinellida) is lacking key metazoan core genes.</title>
        <authorList>
            <person name="Santini S."/>
            <person name="Schenkelaars Q."/>
            <person name="Jourda C."/>
            <person name="Duchesne M."/>
            <person name="Belahbib H."/>
            <person name="Rocher C."/>
            <person name="Selva M."/>
            <person name="Riesgo A."/>
            <person name="Vervoort M."/>
            <person name="Leys S.P."/>
            <person name="Kodjabachian L."/>
            <person name="Le Bivic A."/>
            <person name="Borchiellini C."/>
            <person name="Claverie J.M."/>
            <person name="Renard E."/>
        </authorList>
    </citation>
    <scope>NUCLEOTIDE SEQUENCE [LARGE SCALE GENOMIC DNA]</scope>
    <source>
        <strain evidence="7">SPO-2</strain>
    </source>
</reference>
<keyword evidence="2 5" id="KW-0812">Transmembrane</keyword>
<dbReference type="AlphaFoldDB" id="A0AAV7JPS6"/>
<feature type="transmembrane region" description="Helical" evidence="5">
    <location>
        <begin position="185"/>
        <end position="209"/>
    </location>
</feature>
<accession>A0AAV7JPS6</accession>
<evidence type="ECO:0000256" key="3">
    <source>
        <dbReference type="ARBA" id="ARBA00022989"/>
    </source>
</evidence>
<sequence length="281" mass="33770">MLRNLFSLEISENSFIMTEYSDRCYFEQSWRHMSDSYSKFTIATWGSLLAHELVYFLMCTPGFMLQFIPTMQKLKIQQDKPETLENQWKCLKFIFFSHVFIQLPMICTIFTYTEIMDISFDYETIPPWYKLCLKSFVCLLIEDSWHYFFHRFLLHGALYKQVHKIHHNFHAPFGLAAEYAHPVEIILLSGGFFLGIVLFCDHLIFMWVWMCLRLLVVVDAHTGYNHWQPLHILPFYGGAHFHDFHHRTFDGNFASTFTYLDKLFGTDRQYRNFYKELEMKE</sequence>
<feature type="domain" description="Fatty acid hydroxylase" evidence="6">
    <location>
        <begin position="136"/>
        <end position="266"/>
    </location>
</feature>
<evidence type="ECO:0000256" key="1">
    <source>
        <dbReference type="ARBA" id="ARBA00004370"/>
    </source>
</evidence>
<evidence type="ECO:0000256" key="4">
    <source>
        <dbReference type="ARBA" id="ARBA00023136"/>
    </source>
</evidence>
<evidence type="ECO:0000313" key="7">
    <source>
        <dbReference type="EMBL" id="KAI6650847.1"/>
    </source>
</evidence>
<comment type="caution">
    <text evidence="7">The sequence shown here is derived from an EMBL/GenBank/DDBJ whole genome shotgun (WGS) entry which is preliminary data.</text>
</comment>
<dbReference type="GO" id="GO:0016020">
    <property type="term" value="C:membrane"/>
    <property type="evidence" value="ECO:0007669"/>
    <property type="project" value="UniProtKB-SubCell"/>
</dbReference>
<keyword evidence="8" id="KW-1185">Reference proteome</keyword>
<dbReference type="InterPro" id="IPR006694">
    <property type="entry name" value="Fatty_acid_hydroxylase"/>
</dbReference>
<dbReference type="Proteomes" id="UP001165289">
    <property type="component" value="Unassembled WGS sequence"/>
</dbReference>
<evidence type="ECO:0000256" key="2">
    <source>
        <dbReference type="ARBA" id="ARBA00022692"/>
    </source>
</evidence>
<keyword evidence="7" id="KW-0560">Oxidoreductase</keyword>
<name>A0AAV7JPS6_9METZ</name>
<keyword evidence="4 5" id="KW-0472">Membrane</keyword>
<dbReference type="GO" id="GO:0008610">
    <property type="term" value="P:lipid biosynthetic process"/>
    <property type="evidence" value="ECO:0007669"/>
    <property type="project" value="InterPro"/>
</dbReference>
<keyword evidence="3 5" id="KW-1133">Transmembrane helix</keyword>
<organism evidence="7 8">
    <name type="scientific">Oopsacas minuta</name>
    <dbReference type="NCBI Taxonomy" id="111878"/>
    <lineage>
        <taxon>Eukaryota</taxon>
        <taxon>Metazoa</taxon>
        <taxon>Porifera</taxon>
        <taxon>Hexactinellida</taxon>
        <taxon>Hexasterophora</taxon>
        <taxon>Lyssacinosida</taxon>
        <taxon>Leucopsacidae</taxon>
        <taxon>Oopsacas</taxon>
    </lineage>
</organism>
<dbReference type="InterPro" id="IPR050307">
    <property type="entry name" value="Sterol_Desaturase_Related"/>
</dbReference>
<dbReference type="Pfam" id="PF04116">
    <property type="entry name" value="FA_hydroxylase"/>
    <property type="match status" value="1"/>
</dbReference>
<feature type="transmembrane region" description="Helical" evidence="5">
    <location>
        <begin position="93"/>
        <end position="112"/>
    </location>
</feature>
<evidence type="ECO:0000259" key="6">
    <source>
        <dbReference type="Pfam" id="PF04116"/>
    </source>
</evidence>
<dbReference type="GO" id="GO:0005506">
    <property type="term" value="F:iron ion binding"/>
    <property type="evidence" value="ECO:0007669"/>
    <property type="project" value="InterPro"/>
</dbReference>
<keyword evidence="7" id="KW-0503">Monooxygenase</keyword>
<gene>
    <name evidence="7" type="ORF">LOD99_5687</name>
</gene>
<protein>
    <submittedName>
        <fullName evidence="7">Methylsterol monooxygenase 1</fullName>
    </submittedName>
</protein>
<dbReference type="EMBL" id="JAKMXF010000309">
    <property type="protein sequence ID" value="KAI6650847.1"/>
    <property type="molecule type" value="Genomic_DNA"/>
</dbReference>